<dbReference type="RefSeq" id="WP_138536715.1">
    <property type="nucleotide sequence ID" value="NZ_CP045429.1"/>
</dbReference>
<sequence length="334" mass="37023">MSKKAIEPNNINGPILVILPRFIGDAINSLPAIELLNNLYPGKKVCLLIRPYMRDVLERAEGYDFELIEDARYHPNERIGLYRFAKTLKASQFSMAVLLRGSFIEAVLAKLAGIRYVVGYAQNGRKPLLSHPLKLNECHHYIFRYCRLVNDAHGKPLQSFSLPRLRANKAQLTHPEPHATAVYIGGKNKATRHYPVHLAANALTKIVAQTQTHLYLLGDSSEHHDAEELRQQLARKNIEATNLAGTTSLGELVDTISAMDAMITIDSGPMHIASACNIPTLALVGLGTSPFSLVAPLTTHCQVITSHSTSLNEAEIICAIEPEYLAERYLDLFK</sequence>
<dbReference type="GO" id="GO:0005829">
    <property type="term" value="C:cytosol"/>
    <property type="evidence" value="ECO:0007669"/>
    <property type="project" value="TreeGrafter"/>
</dbReference>
<dbReference type="Pfam" id="PF01075">
    <property type="entry name" value="Glyco_transf_9"/>
    <property type="match status" value="1"/>
</dbReference>
<dbReference type="CDD" id="cd03789">
    <property type="entry name" value="GT9_LPS_heptosyltransferase"/>
    <property type="match status" value="1"/>
</dbReference>
<dbReference type="GO" id="GO:0008713">
    <property type="term" value="F:ADP-heptose-lipopolysaccharide heptosyltransferase activity"/>
    <property type="evidence" value="ECO:0007669"/>
    <property type="project" value="TreeGrafter"/>
</dbReference>
<evidence type="ECO:0000313" key="3">
    <source>
        <dbReference type="EMBL" id="QPB81905.1"/>
    </source>
</evidence>
<reference evidence="3 4" key="1">
    <citation type="submission" date="2019-10" db="EMBL/GenBank/DDBJ databases">
        <title>Pseudoalteromonas rubra S4059.</title>
        <authorList>
            <person name="Paulsen S."/>
            <person name="Wang X."/>
        </authorList>
    </citation>
    <scope>NUCLEOTIDE SEQUENCE [LARGE SCALE GENOMIC DNA]</scope>
    <source>
        <strain evidence="3 4">S4059</strain>
    </source>
</reference>
<dbReference type="PANTHER" id="PTHR30160">
    <property type="entry name" value="TETRAACYLDISACCHARIDE 4'-KINASE-RELATED"/>
    <property type="match status" value="1"/>
</dbReference>
<evidence type="ECO:0000313" key="4">
    <source>
        <dbReference type="Proteomes" id="UP000305729"/>
    </source>
</evidence>
<dbReference type="PANTHER" id="PTHR30160:SF7">
    <property type="entry name" value="ADP-HEPTOSE--LPS HEPTOSYLTRANSFERASE 2"/>
    <property type="match status" value="1"/>
</dbReference>
<keyword evidence="1" id="KW-0328">Glycosyltransferase</keyword>
<dbReference type="SUPFAM" id="SSF53756">
    <property type="entry name" value="UDP-Glycosyltransferase/glycogen phosphorylase"/>
    <property type="match status" value="1"/>
</dbReference>
<proteinExistence type="predicted"/>
<dbReference type="GO" id="GO:0009244">
    <property type="term" value="P:lipopolysaccharide core region biosynthetic process"/>
    <property type="evidence" value="ECO:0007669"/>
    <property type="project" value="TreeGrafter"/>
</dbReference>
<evidence type="ECO:0000256" key="1">
    <source>
        <dbReference type="ARBA" id="ARBA00022676"/>
    </source>
</evidence>
<dbReference type="InterPro" id="IPR051199">
    <property type="entry name" value="LPS_LOS_Heptosyltrfase"/>
</dbReference>
<accession>A0A5S3V3A3</accession>
<name>A0A5S3V3A3_9GAMM</name>
<protein>
    <submittedName>
        <fullName evidence="3">Glycosyltransferase family 9 protein</fullName>
    </submittedName>
</protein>
<dbReference type="EMBL" id="CP045429">
    <property type="protein sequence ID" value="QPB81905.1"/>
    <property type="molecule type" value="Genomic_DNA"/>
</dbReference>
<organism evidence="3 4">
    <name type="scientific">Pseudoalteromonas rubra</name>
    <dbReference type="NCBI Taxonomy" id="43658"/>
    <lineage>
        <taxon>Bacteria</taxon>
        <taxon>Pseudomonadati</taxon>
        <taxon>Pseudomonadota</taxon>
        <taxon>Gammaproteobacteria</taxon>
        <taxon>Alteromonadales</taxon>
        <taxon>Pseudoalteromonadaceae</taxon>
        <taxon>Pseudoalteromonas</taxon>
    </lineage>
</organism>
<evidence type="ECO:0000256" key="2">
    <source>
        <dbReference type="ARBA" id="ARBA00022679"/>
    </source>
</evidence>
<keyword evidence="2 3" id="KW-0808">Transferase</keyword>
<dbReference type="AlphaFoldDB" id="A0A5S3V3A3"/>
<dbReference type="Gene3D" id="3.40.50.2000">
    <property type="entry name" value="Glycogen Phosphorylase B"/>
    <property type="match status" value="2"/>
</dbReference>
<dbReference type="Proteomes" id="UP000305729">
    <property type="component" value="Chromosome 1"/>
</dbReference>
<gene>
    <name evidence="3" type="ORF">CWC22_002350</name>
</gene>
<dbReference type="InterPro" id="IPR002201">
    <property type="entry name" value="Glyco_trans_9"/>
</dbReference>